<dbReference type="SUPFAM" id="SSF90123">
    <property type="entry name" value="ABC transporter transmembrane region"/>
    <property type="match status" value="2"/>
</dbReference>
<dbReference type="GO" id="GO:0016020">
    <property type="term" value="C:membrane"/>
    <property type="evidence" value="ECO:0007669"/>
    <property type="project" value="UniProtKB-SubCell"/>
</dbReference>
<feature type="transmembrane region" description="Helical" evidence="8">
    <location>
        <begin position="1026"/>
        <end position="1045"/>
    </location>
</feature>
<evidence type="ECO:0000256" key="4">
    <source>
        <dbReference type="ARBA" id="ARBA00022741"/>
    </source>
</evidence>
<feature type="domain" description="ABC transmembrane type-1" evidence="10">
    <location>
        <begin position="223"/>
        <end position="443"/>
    </location>
</feature>
<evidence type="ECO:0000256" key="8">
    <source>
        <dbReference type="SAM" id="Phobius"/>
    </source>
</evidence>
<reference evidence="11 12" key="1">
    <citation type="journal article" date="2021" name="J. Hered.">
        <title>A chromosome-level genome assembly of the parasitoid wasp, Cotesia glomerata (Hymenoptera: Braconidae).</title>
        <authorList>
            <person name="Pinto B.J."/>
            <person name="Weis J.J."/>
            <person name="Gamble T."/>
            <person name="Ode P.J."/>
            <person name="Paul R."/>
            <person name="Zaspel J.M."/>
        </authorList>
    </citation>
    <scope>NUCLEOTIDE SEQUENCE [LARGE SCALE GENOMIC DNA]</scope>
    <source>
        <strain evidence="11">CgM1</strain>
    </source>
</reference>
<evidence type="ECO:0000256" key="3">
    <source>
        <dbReference type="ARBA" id="ARBA00022692"/>
    </source>
</evidence>
<feature type="transmembrane region" description="Helical" evidence="8">
    <location>
        <begin position="879"/>
        <end position="896"/>
    </location>
</feature>
<evidence type="ECO:0000256" key="2">
    <source>
        <dbReference type="ARBA" id="ARBA00022448"/>
    </source>
</evidence>
<evidence type="ECO:0000313" key="11">
    <source>
        <dbReference type="EMBL" id="KAH0560392.1"/>
    </source>
</evidence>
<dbReference type="InterPro" id="IPR003439">
    <property type="entry name" value="ABC_transporter-like_ATP-bd"/>
</dbReference>
<accession>A0AAV7ITD5</accession>
<evidence type="ECO:0000256" key="5">
    <source>
        <dbReference type="ARBA" id="ARBA00022840"/>
    </source>
</evidence>
<dbReference type="Gene3D" id="1.20.1560.10">
    <property type="entry name" value="ABC transporter type 1, transmembrane domain"/>
    <property type="match status" value="2"/>
</dbReference>
<feature type="transmembrane region" description="Helical" evidence="8">
    <location>
        <begin position="217"/>
        <end position="237"/>
    </location>
</feature>
<dbReference type="InterPro" id="IPR050173">
    <property type="entry name" value="ABC_transporter_C-like"/>
</dbReference>
<dbReference type="PANTHER" id="PTHR24223">
    <property type="entry name" value="ATP-BINDING CASSETTE SUB-FAMILY C"/>
    <property type="match status" value="1"/>
</dbReference>
<feature type="transmembrane region" description="Helical" evidence="8">
    <location>
        <begin position="430"/>
        <end position="449"/>
    </location>
</feature>
<dbReference type="InterPro" id="IPR036640">
    <property type="entry name" value="ABC1_TM_sf"/>
</dbReference>
<feature type="transmembrane region" description="Helical" evidence="8">
    <location>
        <begin position="320"/>
        <end position="345"/>
    </location>
</feature>
<dbReference type="PANTHER" id="PTHR24223:SF447">
    <property type="entry name" value="MULTIDRUG RESISTANCE-ASSOCIATED PROTEIN 5"/>
    <property type="match status" value="1"/>
</dbReference>
<proteinExistence type="predicted"/>
<dbReference type="InterPro" id="IPR011527">
    <property type="entry name" value="ABC1_TM_dom"/>
</dbReference>
<dbReference type="Pfam" id="PF00664">
    <property type="entry name" value="ABC_membrane"/>
    <property type="match status" value="1"/>
</dbReference>
<dbReference type="InterPro" id="IPR027417">
    <property type="entry name" value="P-loop_NTPase"/>
</dbReference>
<dbReference type="Proteomes" id="UP000826195">
    <property type="component" value="Unassembled WGS sequence"/>
</dbReference>
<dbReference type="InterPro" id="IPR003593">
    <property type="entry name" value="AAA+_ATPase"/>
</dbReference>
<feature type="transmembrane region" description="Helical" evidence="8">
    <location>
        <begin position="803"/>
        <end position="825"/>
    </location>
</feature>
<name>A0AAV7ITD5_COTGL</name>
<dbReference type="GO" id="GO:0016887">
    <property type="term" value="F:ATP hydrolysis activity"/>
    <property type="evidence" value="ECO:0007669"/>
    <property type="project" value="InterPro"/>
</dbReference>
<evidence type="ECO:0000256" key="6">
    <source>
        <dbReference type="ARBA" id="ARBA00022989"/>
    </source>
</evidence>
<feature type="transmembrane region" description="Helical" evidence="8">
    <location>
        <begin position="1051"/>
        <end position="1074"/>
    </location>
</feature>
<feature type="transmembrane region" description="Helical" evidence="8">
    <location>
        <begin position="295"/>
        <end position="314"/>
    </location>
</feature>
<sequence>MSSSSLGIINDACISFDNNGQGKLLPRKKNDKYSSTYVQHNRLSRYTTALANCVPVRFKKIPGSEIPLDKIGLLSSVSFSWINEYIKVGYKNGLRDKPLPSISTQESCKVNGSRIDTLWHNHVVERGQAGASVPRIAWHFVKTRVLVSSFIYFLGMLISLTSPIIVLQKIITATEDRVNMTSTLGKNTTTSINSTSANNTFRNISQNLKHEIIMDQVIIFSHIGILISAEIVSYFLIAWSASLNLRTATRLRSACLTLAYKKLIKSSIRFNAPVHQTLTYFVPDSKTLYELITNGPLIFSGPVILLISSLYIWYSMGHWALIGIAALIILYLSLIFNAYLTNIFATRAMNYSLRRLLLLEEFINKIYLAKITQWDRCFVSRIHGVRKKELGELKMGALSEGCSLCMVHIIPIVTVSAMTMAYLLTHQQIVSTNYIPCLILILINLKHCVRSSWLAMSSISHGLASLNKLKTVLVLKDTDRYTDKPIDKNYVITINSGHFSWDYNNDKRQTFYSVENDNLQVGPALKASLSPELIDINFYVPKGKLIGVCGDSGSGKSSLLLAIMGQLNRNNGQVTIDGSMSYVPEDFHLFEGTLKENIVMNEPFDSSWYYKTVQACNLTTDISLLPGSDDTDVYTVDLSMVQKQKIALARAVYINCDINLLDNPLKDLDMIESLEIFHKAIVQVLTLKSVVIITDKVQFLERCDVIYMIKNGKIVEHGKHEDLCQWNKEYDDLIKSFDKKYRGNSQLLVDSTIKSKRLTSTAVSSSNINLIFNREETEFDITKGVYGVQAIDYRVGGKYLSEFVCAMALLYSIPIAASPLIFFYISQETLVDTTLISIILASIVGFIILLGLILMIIYNREIFNAAKKMHERWLKKINRAHISIFSSVFPSALINICSHDLQEVDHTLPKLKITILMHFGIILFTITILGIIFPWLLLPMSIFVCVIIIYQLYLRRLILALNESRIDSITPIYNHVVNTVNERATIQAYRKEREFVKKFNKFCDANATYDFMIKATKLWIEFRIKFISAITLAVVIVICAVVNGVKDRYQVLGLAFICTIQLTQSIVHLTAAIIDAYGSLMTVGYIDNYIQNIPQETKDSIDRREWPLIPSIHFQNVLLINSTDHEPLNFSIYAGEKVAIRGSSTEIKSHLVKVLLQFDEVFSGNILIGNLNIVDINIDVVRQYVDYIPRVPILFNGTIKYNLESHNRRTDKEIIDALQKVFLWEKISKLDNKLESNASNLFSVTEKKLLSLARIYLNSTVFNRSIIIIEDLEPDAELINNILQDVFKDFTVIVLSSSSNWNAQRIIKLQYSKVNIKFFFLIH</sequence>
<comment type="caution">
    <text evidence="11">The sequence shown here is derived from an EMBL/GenBank/DDBJ whole genome shotgun (WGS) entry which is preliminary data.</text>
</comment>
<feature type="transmembrane region" description="Helical" evidence="8">
    <location>
        <begin position="916"/>
        <end position="949"/>
    </location>
</feature>
<dbReference type="GO" id="GO:0005524">
    <property type="term" value="F:ATP binding"/>
    <property type="evidence" value="ECO:0007669"/>
    <property type="project" value="UniProtKB-KW"/>
</dbReference>
<dbReference type="EMBL" id="JAHXZJ010000374">
    <property type="protein sequence ID" value="KAH0560392.1"/>
    <property type="molecule type" value="Genomic_DNA"/>
</dbReference>
<feature type="transmembrane region" description="Helical" evidence="8">
    <location>
        <begin position="837"/>
        <end position="858"/>
    </location>
</feature>
<comment type="subcellular location">
    <subcellularLocation>
        <location evidence="1">Membrane</location>
    </subcellularLocation>
</comment>
<feature type="transmembrane region" description="Helical" evidence="8">
    <location>
        <begin position="404"/>
        <end position="424"/>
    </location>
</feature>
<dbReference type="GO" id="GO:0140359">
    <property type="term" value="F:ABC-type transporter activity"/>
    <property type="evidence" value="ECO:0007669"/>
    <property type="project" value="InterPro"/>
</dbReference>
<keyword evidence="3 8" id="KW-0812">Transmembrane</keyword>
<dbReference type="PROSITE" id="PS50893">
    <property type="entry name" value="ABC_TRANSPORTER_2"/>
    <property type="match status" value="1"/>
</dbReference>
<keyword evidence="7 8" id="KW-0472">Membrane</keyword>
<evidence type="ECO:0000259" key="10">
    <source>
        <dbReference type="PROSITE" id="PS50929"/>
    </source>
</evidence>
<dbReference type="SMART" id="SM00382">
    <property type="entry name" value="AAA"/>
    <property type="match status" value="1"/>
</dbReference>
<feature type="transmembrane region" description="Helical" evidence="8">
    <location>
        <begin position="145"/>
        <end position="167"/>
    </location>
</feature>
<keyword evidence="5" id="KW-0067">ATP-binding</keyword>
<organism evidence="11 12">
    <name type="scientific">Cotesia glomerata</name>
    <name type="common">Lepidopteran parasitic wasp</name>
    <name type="synonym">Apanteles glomeratus</name>
    <dbReference type="NCBI Taxonomy" id="32391"/>
    <lineage>
        <taxon>Eukaryota</taxon>
        <taxon>Metazoa</taxon>
        <taxon>Ecdysozoa</taxon>
        <taxon>Arthropoda</taxon>
        <taxon>Hexapoda</taxon>
        <taxon>Insecta</taxon>
        <taxon>Pterygota</taxon>
        <taxon>Neoptera</taxon>
        <taxon>Endopterygota</taxon>
        <taxon>Hymenoptera</taxon>
        <taxon>Apocrita</taxon>
        <taxon>Ichneumonoidea</taxon>
        <taxon>Braconidae</taxon>
        <taxon>Microgastrinae</taxon>
        <taxon>Cotesia</taxon>
    </lineage>
</organism>
<dbReference type="PROSITE" id="PS50929">
    <property type="entry name" value="ABC_TM1F"/>
    <property type="match status" value="2"/>
</dbReference>
<protein>
    <submittedName>
        <fullName evidence="11">Uncharacterized protein</fullName>
    </submittedName>
</protein>
<evidence type="ECO:0000256" key="7">
    <source>
        <dbReference type="ARBA" id="ARBA00023136"/>
    </source>
</evidence>
<dbReference type="Gene3D" id="3.40.50.300">
    <property type="entry name" value="P-loop containing nucleotide triphosphate hydrolases"/>
    <property type="match status" value="2"/>
</dbReference>
<gene>
    <name evidence="11" type="ORF">KQX54_004146</name>
</gene>
<keyword evidence="4" id="KW-0547">Nucleotide-binding</keyword>
<dbReference type="Pfam" id="PF00005">
    <property type="entry name" value="ABC_tran"/>
    <property type="match status" value="2"/>
</dbReference>
<keyword evidence="2" id="KW-0813">Transport</keyword>
<evidence type="ECO:0000256" key="1">
    <source>
        <dbReference type="ARBA" id="ARBA00004370"/>
    </source>
</evidence>
<keyword evidence="12" id="KW-1185">Reference proteome</keyword>
<keyword evidence="6 8" id="KW-1133">Transmembrane helix</keyword>
<dbReference type="SUPFAM" id="SSF52540">
    <property type="entry name" value="P-loop containing nucleoside triphosphate hydrolases"/>
    <property type="match status" value="2"/>
</dbReference>
<evidence type="ECO:0000313" key="12">
    <source>
        <dbReference type="Proteomes" id="UP000826195"/>
    </source>
</evidence>
<feature type="domain" description="ABC transmembrane type-1" evidence="10">
    <location>
        <begin position="804"/>
        <end position="1078"/>
    </location>
</feature>
<evidence type="ECO:0000259" key="9">
    <source>
        <dbReference type="PROSITE" id="PS50893"/>
    </source>
</evidence>
<feature type="domain" description="ABC transporter" evidence="9">
    <location>
        <begin position="514"/>
        <end position="736"/>
    </location>
</feature>